<sequence>MSKLVSGFDAITEIPSVRLFDNESALIACVMKHVRSTRDSIAALDVLFTTTRQTTWTFMLSHRHLKQSQNKCTAGRVVLPSVQATVKISMNPSDRGYCLEAPPCIEGFALAPFTSLEETFRENFEMSWESAGAAFAVYHKGELVVDLYAGYTDDERNSRWSQSTMTHSLSAIVLAMLIDKGRASYDDLVCQHWPEFAQNGKAGITIKQITQHEAGIPYGNEVFTVEDVLDPSKMSRKLERMTPIWVPGMKCGYHALTFGFLIDQIVRRIDHKKRGVVEFFREEITNKHGVKDVFIGLADDQLNNRVAKVVEATDEQLLEEGRRNPEALRRFAFYNNEHWLRLYENWPWIRIPDYNKLENRRLPMLSNMGIGSARGVARVHALIAEGKLLSAKFLETIDQPQLINQHDIVNGYPESKGFGWQYTKNKLGNWIFGHSGYGGQNVRVDVGSQLAYAYVCNGLKAGDADCVDTFSRLQDALYDCLKRSQ</sequence>
<dbReference type="PANTHER" id="PTHR43319:SF1">
    <property type="entry name" value="BETA-LACTAMASE-RELATED DOMAIN-CONTAINING PROTEIN"/>
    <property type="match status" value="1"/>
</dbReference>
<dbReference type="Gene3D" id="3.40.710.10">
    <property type="entry name" value="DD-peptidase/beta-lactamase superfamily"/>
    <property type="match status" value="1"/>
</dbReference>
<dbReference type="InterPro" id="IPR001466">
    <property type="entry name" value="Beta-lactam-related"/>
</dbReference>
<dbReference type="InterPro" id="IPR052907">
    <property type="entry name" value="Beta-lactamase/esterase"/>
</dbReference>
<organism evidence="2 3">
    <name type="scientific">Ascaris lumbricoides</name>
    <name type="common">Giant roundworm</name>
    <dbReference type="NCBI Taxonomy" id="6252"/>
    <lineage>
        <taxon>Eukaryota</taxon>
        <taxon>Metazoa</taxon>
        <taxon>Ecdysozoa</taxon>
        <taxon>Nematoda</taxon>
        <taxon>Chromadorea</taxon>
        <taxon>Rhabditida</taxon>
        <taxon>Spirurina</taxon>
        <taxon>Ascaridomorpha</taxon>
        <taxon>Ascaridoidea</taxon>
        <taxon>Ascarididae</taxon>
        <taxon>Ascaris</taxon>
    </lineage>
</organism>
<dbReference type="Proteomes" id="UP000036681">
    <property type="component" value="Unplaced"/>
</dbReference>
<feature type="domain" description="Beta-lactamase-related" evidence="1">
    <location>
        <begin position="121"/>
        <end position="471"/>
    </location>
</feature>
<dbReference type="InterPro" id="IPR012338">
    <property type="entry name" value="Beta-lactam/transpept-like"/>
</dbReference>
<dbReference type="Pfam" id="PF00144">
    <property type="entry name" value="Beta-lactamase"/>
    <property type="match status" value="1"/>
</dbReference>
<name>A0A9J2PQP5_ASCLU</name>
<dbReference type="SUPFAM" id="SSF56601">
    <property type="entry name" value="beta-lactamase/transpeptidase-like"/>
    <property type="match status" value="1"/>
</dbReference>
<proteinExistence type="predicted"/>
<keyword evidence="2" id="KW-1185">Reference proteome</keyword>
<dbReference type="PANTHER" id="PTHR43319">
    <property type="entry name" value="BETA-LACTAMASE-RELATED"/>
    <property type="match status" value="1"/>
</dbReference>
<dbReference type="WBParaSite" id="ALUE_0001184101-mRNA-1">
    <property type="protein sequence ID" value="ALUE_0001184101-mRNA-1"/>
    <property type="gene ID" value="ALUE_0001184101"/>
</dbReference>
<evidence type="ECO:0000313" key="2">
    <source>
        <dbReference type="Proteomes" id="UP000036681"/>
    </source>
</evidence>
<accession>A0A9J2PQP5</accession>
<evidence type="ECO:0000259" key="1">
    <source>
        <dbReference type="Pfam" id="PF00144"/>
    </source>
</evidence>
<evidence type="ECO:0000313" key="3">
    <source>
        <dbReference type="WBParaSite" id="ALUE_0001184101-mRNA-1"/>
    </source>
</evidence>
<protein>
    <submittedName>
        <fullName evidence="3">Beta-lactamase-related domain-containing protein</fullName>
    </submittedName>
</protein>
<dbReference type="AlphaFoldDB" id="A0A9J2PQP5"/>
<reference evidence="3" key="1">
    <citation type="submission" date="2023-03" db="UniProtKB">
        <authorList>
            <consortium name="WormBaseParasite"/>
        </authorList>
    </citation>
    <scope>IDENTIFICATION</scope>
</reference>